<dbReference type="EMBL" id="JAGQLN010000002">
    <property type="protein sequence ID" value="MCA9376391.1"/>
    <property type="molecule type" value="Genomic_DNA"/>
</dbReference>
<keyword evidence="1" id="KW-0472">Membrane</keyword>
<protein>
    <submittedName>
        <fullName evidence="2">Type II secretion system protein</fullName>
    </submittedName>
</protein>
<dbReference type="Proteomes" id="UP000741282">
    <property type="component" value="Unassembled WGS sequence"/>
</dbReference>
<evidence type="ECO:0000313" key="2">
    <source>
        <dbReference type="EMBL" id="MCA9376391.1"/>
    </source>
</evidence>
<organism evidence="2 3">
    <name type="scientific">Candidatus Dojkabacteria bacterium</name>
    <dbReference type="NCBI Taxonomy" id="2099670"/>
    <lineage>
        <taxon>Bacteria</taxon>
        <taxon>Candidatus Dojkabacteria</taxon>
    </lineage>
</organism>
<reference evidence="2" key="1">
    <citation type="submission" date="2020-04" db="EMBL/GenBank/DDBJ databases">
        <authorList>
            <person name="Zhang T."/>
        </authorList>
    </citation>
    <scope>NUCLEOTIDE SEQUENCE</scope>
    <source>
        <strain evidence="2">HKST-UBA17</strain>
    </source>
</reference>
<reference evidence="2" key="2">
    <citation type="journal article" date="2021" name="Microbiome">
        <title>Successional dynamics and alternative stable states in a saline activated sludge microbial community over 9 years.</title>
        <authorList>
            <person name="Wang Y."/>
            <person name="Ye J."/>
            <person name="Ju F."/>
            <person name="Liu L."/>
            <person name="Boyd J.A."/>
            <person name="Deng Y."/>
            <person name="Parks D.H."/>
            <person name="Jiang X."/>
            <person name="Yin X."/>
            <person name="Woodcroft B.J."/>
            <person name="Tyson G.W."/>
            <person name="Hugenholtz P."/>
            <person name="Polz M.F."/>
            <person name="Zhang T."/>
        </authorList>
    </citation>
    <scope>NUCLEOTIDE SEQUENCE</scope>
    <source>
        <strain evidence="2">HKST-UBA17</strain>
    </source>
</reference>
<keyword evidence="1" id="KW-1133">Transmembrane helix</keyword>
<keyword evidence="1" id="KW-0812">Transmembrane</keyword>
<comment type="caution">
    <text evidence="2">The sequence shown here is derived from an EMBL/GenBank/DDBJ whole genome shotgun (WGS) entry which is preliminary data.</text>
</comment>
<evidence type="ECO:0000256" key="1">
    <source>
        <dbReference type="SAM" id="Phobius"/>
    </source>
</evidence>
<accession>A0A955I0W1</accession>
<sequence>MKAFNRHGAFTYVEVVVVLGMFAIAAYFMVPLSLSGLSSTRVSQPASDVTSLIFSTQQDSFTQKDGSAHGIRFNSSDYDVFIGASYATATYWDTFELKNTVTFTDIDLTDIATLTPTNELVFDRGSMKPNAYGTISLSDGSHTYTVVINQEGLVYYE</sequence>
<dbReference type="AlphaFoldDB" id="A0A955I0W1"/>
<proteinExistence type="predicted"/>
<name>A0A955I0W1_9BACT</name>
<evidence type="ECO:0000313" key="3">
    <source>
        <dbReference type="Proteomes" id="UP000741282"/>
    </source>
</evidence>
<gene>
    <name evidence="2" type="ORF">KC685_00540</name>
</gene>
<feature type="transmembrane region" description="Helical" evidence="1">
    <location>
        <begin position="12"/>
        <end position="34"/>
    </location>
</feature>